<sequence>YDFVLDAIDRDIEKALMIDLCCRRGIPILTVGGTAGVVSPEGLKVADLNHAGQDRLLFRTRKLLRRAHGWRSEPPHKRLEDKPVWGVPCITVPSARTGSMRGQRGSASCNAAGGSLCFVTGAVGLFAAGYISNFLASGAAKAPPASGPWGSQAPSSHRGRQESQRLEAHRKGSSPAESDEADEAGPRAGAAVGSTPAPGAGLRLFDAHAHPQLRGHVRAEHFESLTQLRQLAVTSTQESDWSTCESICREDPDRFSLALGVHPWFAHAATP</sequence>
<evidence type="ECO:0000256" key="1">
    <source>
        <dbReference type="SAM" id="MobiDB-lite"/>
    </source>
</evidence>
<dbReference type="SUPFAM" id="SSF69572">
    <property type="entry name" value="Activating enzymes of the ubiquitin-like proteins"/>
    <property type="match status" value="1"/>
</dbReference>
<reference evidence="2" key="1">
    <citation type="submission" date="2014-05" db="EMBL/GenBank/DDBJ databases">
        <title>The transcriptome of the halophilic microalga Tetraselmis sp. GSL018 isolated from the Great Salt Lake, Utah.</title>
        <authorList>
            <person name="Jinkerson R.E."/>
            <person name="D'Adamo S."/>
            <person name="Posewitz M.C."/>
        </authorList>
    </citation>
    <scope>NUCLEOTIDE SEQUENCE</scope>
    <source>
        <strain evidence="2">GSL018</strain>
    </source>
</reference>
<evidence type="ECO:0000313" key="2">
    <source>
        <dbReference type="EMBL" id="JAC81871.1"/>
    </source>
</evidence>
<dbReference type="GO" id="GO:0008641">
    <property type="term" value="F:ubiquitin-like modifier activating enzyme activity"/>
    <property type="evidence" value="ECO:0007669"/>
    <property type="project" value="InterPro"/>
</dbReference>
<feature type="non-terminal residue" evidence="2">
    <location>
        <position position="271"/>
    </location>
</feature>
<dbReference type="InterPro" id="IPR035985">
    <property type="entry name" value="Ubiquitin-activating_enz"/>
</dbReference>
<dbReference type="EMBL" id="GBEZ01003252">
    <property type="protein sequence ID" value="JAC81871.1"/>
    <property type="molecule type" value="Transcribed_RNA"/>
</dbReference>
<feature type="non-terminal residue" evidence="2">
    <location>
        <position position="1"/>
    </location>
</feature>
<protein>
    <recommendedName>
        <fullName evidence="3">THIF-type NAD/FAD binding fold domain-containing protein</fullName>
    </recommendedName>
</protein>
<gene>
    <name evidence="2" type="ORF">TSPGSL018_6959</name>
</gene>
<dbReference type="Gene3D" id="3.20.20.140">
    <property type="entry name" value="Metal-dependent hydrolases"/>
    <property type="match status" value="1"/>
</dbReference>
<feature type="compositionally biased region" description="Low complexity" evidence="1">
    <location>
        <begin position="141"/>
        <end position="151"/>
    </location>
</feature>
<dbReference type="AlphaFoldDB" id="A0A061SGL3"/>
<feature type="region of interest" description="Disordered" evidence="1">
    <location>
        <begin position="141"/>
        <end position="202"/>
    </location>
</feature>
<feature type="compositionally biased region" description="Basic and acidic residues" evidence="1">
    <location>
        <begin position="159"/>
        <end position="170"/>
    </location>
</feature>
<accession>A0A061SGL3</accession>
<name>A0A061SGL3_9CHLO</name>
<proteinExistence type="predicted"/>
<evidence type="ECO:0008006" key="3">
    <source>
        <dbReference type="Google" id="ProtNLM"/>
    </source>
</evidence>
<dbReference type="Gene3D" id="3.40.50.720">
    <property type="entry name" value="NAD(P)-binding Rossmann-like Domain"/>
    <property type="match status" value="1"/>
</dbReference>
<organism evidence="2">
    <name type="scientific">Tetraselmis sp. GSL018</name>
    <dbReference type="NCBI Taxonomy" id="582737"/>
    <lineage>
        <taxon>Eukaryota</taxon>
        <taxon>Viridiplantae</taxon>
        <taxon>Chlorophyta</taxon>
        <taxon>core chlorophytes</taxon>
        <taxon>Chlorodendrophyceae</taxon>
        <taxon>Chlorodendrales</taxon>
        <taxon>Chlorodendraceae</taxon>
        <taxon>Tetraselmis</taxon>
    </lineage>
</organism>